<evidence type="ECO:0000259" key="1">
    <source>
        <dbReference type="PROSITE" id="PS51733"/>
    </source>
</evidence>
<sequence length="285" mass="32542">MAEINHKKIISDHQWLIFSESDNPDRHKRDSALAYQDSFLRYVLSLNDQKQTQAPFGILHFYPIFQPTIYLGAKDKLLPHFPAAIQYLKKNGYTVSLRPHGGLGVVEDSGILNFGLVTDNRIINLSIEEAYQVIIELVQDSLKDFSLKVDAYEIEDSYCPGKYDIVLEGKKVGGIAQRRFKHAVTTAAYIGISGDQNQRGNLMKEFYLQGGADQRFPTINPDSMTTLENILGSNIQLEEYMQLLIDTLHQYSSTEKGNYHDPTLKQIFQPLYQKAYQRSEKIQSQ</sequence>
<dbReference type="InterPro" id="IPR045864">
    <property type="entry name" value="aa-tRNA-synth_II/BPL/LPL"/>
</dbReference>
<dbReference type="Gene3D" id="3.30.930.10">
    <property type="entry name" value="Bira Bifunctional Protein, Domain 2"/>
    <property type="match status" value="1"/>
</dbReference>
<feature type="domain" description="BPL/LPL catalytic" evidence="1">
    <location>
        <begin position="51"/>
        <end position="235"/>
    </location>
</feature>
<dbReference type="EMBL" id="JACBXQ010000006">
    <property type="protein sequence ID" value="MBG9987121.1"/>
    <property type="molecule type" value="Genomic_DNA"/>
</dbReference>
<dbReference type="PANTHER" id="PTHR43679:SF2">
    <property type="entry name" value="OCTANOYL-[GCVH]:PROTEIN N-OCTANOYLTRANSFERASE"/>
    <property type="match status" value="1"/>
</dbReference>
<organism evidence="2 3">
    <name type="scientific">Facklamia lactis</name>
    <dbReference type="NCBI Taxonomy" id="2749967"/>
    <lineage>
        <taxon>Bacteria</taxon>
        <taxon>Bacillati</taxon>
        <taxon>Bacillota</taxon>
        <taxon>Bacilli</taxon>
        <taxon>Lactobacillales</taxon>
        <taxon>Aerococcaceae</taxon>
        <taxon>Facklamia</taxon>
    </lineage>
</organism>
<dbReference type="PANTHER" id="PTHR43679">
    <property type="entry name" value="OCTANOYLTRANSFERASE LIPM-RELATED"/>
    <property type="match status" value="1"/>
</dbReference>
<evidence type="ECO:0000313" key="3">
    <source>
        <dbReference type="Proteomes" id="UP000721415"/>
    </source>
</evidence>
<comment type="caution">
    <text evidence="2">The sequence shown here is derived from an EMBL/GenBank/DDBJ whole genome shotgun (WGS) entry which is preliminary data.</text>
</comment>
<dbReference type="Pfam" id="PF21948">
    <property type="entry name" value="LplA-B_cat"/>
    <property type="match status" value="1"/>
</dbReference>
<dbReference type="PROSITE" id="PS51733">
    <property type="entry name" value="BPL_LPL_CATALYTIC"/>
    <property type="match status" value="1"/>
</dbReference>
<evidence type="ECO:0000313" key="2">
    <source>
        <dbReference type="EMBL" id="MBG9987121.1"/>
    </source>
</evidence>
<reference evidence="2 3" key="1">
    <citation type="submission" date="2020-07" db="EMBL/GenBank/DDBJ databases">
        <title>Facklamia lactis sp. nov., isolated from raw milk.</title>
        <authorList>
            <person name="Doll E.V."/>
            <person name="Huptas C."/>
            <person name="Staib L."/>
            <person name="Wenning M."/>
            <person name="Scherer S."/>
        </authorList>
    </citation>
    <scope>NUCLEOTIDE SEQUENCE [LARGE SCALE GENOMIC DNA]</scope>
    <source>
        <strain evidence="2 3">DSM 111018</strain>
    </source>
</reference>
<protein>
    <recommendedName>
        <fullName evidence="1">BPL/LPL catalytic domain-containing protein</fullName>
    </recommendedName>
</protein>
<dbReference type="Proteomes" id="UP000721415">
    <property type="component" value="Unassembled WGS sequence"/>
</dbReference>
<name>A0ABS0LUS5_9LACT</name>
<dbReference type="InterPro" id="IPR050664">
    <property type="entry name" value="Octanoyltrans_LipM/LipL"/>
</dbReference>
<dbReference type="RefSeq" id="WP_197116042.1">
    <property type="nucleotide sequence ID" value="NZ_JACBXQ010000006.1"/>
</dbReference>
<dbReference type="SUPFAM" id="SSF55681">
    <property type="entry name" value="Class II aaRS and biotin synthetases"/>
    <property type="match status" value="1"/>
</dbReference>
<keyword evidence="3" id="KW-1185">Reference proteome</keyword>
<proteinExistence type="predicted"/>
<dbReference type="InterPro" id="IPR004143">
    <property type="entry name" value="BPL_LPL_catalytic"/>
</dbReference>
<gene>
    <name evidence="2" type="ORF">HZY91_09600</name>
</gene>
<accession>A0ABS0LUS5</accession>